<dbReference type="RefSeq" id="WP_105015591.1">
    <property type="nucleotide sequence ID" value="NZ_MSCN01000001.1"/>
</dbReference>
<gene>
    <name evidence="1" type="ORF">BTO18_07280</name>
</gene>
<evidence type="ECO:0000313" key="2">
    <source>
        <dbReference type="Proteomes" id="UP000238882"/>
    </source>
</evidence>
<comment type="caution">
    <text evidence="1">The sequence shown here is derived from an EMBL/GenBank/DDBJ whole genome shotgun (WGS) entry which is preliminary data.</text>
</comment>
<name>A0A2S7WN29_9FLAO</name>
<accession>A0A2S7WN29</accession>
<keyword evidence="2" id="KW-1185">Reference proteome</keyword>
<dbReference type="OrthoDB" id="1437041at2"/>
<sequence>MKTIKRFLIIAIIAISAIFTGCESRDSDMILPENPIFQNYFVKYNLTTKQTEAKATFRTIDKTGTRLVLKGKSSIMLNGKKQDAFSTAVIDGYFYSWKNQKGLLNAKFTYVKNGTKKFNNTFSSKDISNIEFKSGHDKLELKKDNTIIWKGNPIKAGEEVYVIVYQRGKTSAIPSTSKIGATSITIKKEDLKDLKAGKAKIHLTRKLTKNTIKEEDGKAGGSVTLENLVVAYTILK</sequence>
<protein>
    <recommendedName>
        <fullName evidence="3">Lipoprotein</fullName>
    </recommendedName>
</protein>
<proteinExistence type="predicted"/>
<dbReference type="EMBL" id="MSCN01000001">
    <property type="protein sequence ID" value="PQJ78989.1"/>
    <property type="molecule type" value="Genomic_DNA"/>
</dbReference>
<reference evidence="1 2" key="1">
    <citation type="submission" date="2016-12" db="EMBL/GenBank/DDBJ databases">
        <title>Trade-off between light-utilization and light-protection in marine flavobacteria.</title>
        <authorList>
            <person name="Kumagai Y."/>
            <person name="Yoshizawa S."/>
            <person name="Kogure K."/>
            <person name="Iwasaki W."/>
        </authorList>
    </citation>
    <scope>NUCLEOTIDE SEQUENCE [LARGE SCALE GENOMIC DNA]</scope>
    <source>
        <strain evidence="1 2">NBRC 108759</strain>
    </source>
</reference>
<evidence type="ECO:0008006" key="3">
    <source>
        <dbReference type="Google" id="ProtNLM"/>
    </source>
</evidence>
<dbReference type="AlphaFoldDB" id="A0A2S7WN29"/>
<dbReference type="Proteomes" id="UP000238882">
    <property type="component" value="Unassembled WGS sequence"/>
</dbReference>
<evidence type="ECO:0000313" key="1">
    <source>
        <dbReference type="EMBL" id="PQJ78989.1"/>
    </source>
</evidence>
<dbReference type="PROSITE" id="PS51257">
    <property type="entry name" value="PROKAR_LIPOPROTEIN"/>
    <property type="match status" value="1"/>
</dbReference>
<organism evidence="1 2">
    <name type="scientific">Polaribacter porphyrae</name>
    <dbReference type="NCBI Taxonomy" id="1137780"/>
    <lineage>
        <taxon>Bacteria</taxon>
        <taxon>Pseudomonadati</taxon>
        <taxon>Bacteroidota</taxon>
        <taxon>Flavobacteriia</taxon>
        <taxon>Flavobacteriales</taxon>
        <taxon>Flavobacteriaceae</taxon>
    </lineage>
</organism>